<evidence type="ECO:0000259" key="7">
    <source>
        <dbReference type="Pfam" id="PF04884"/>
    </source>
</evidence>
<dbReference type="PANTHER" id="PTHR12770:SF31">
    <property type="entry name" value="RUS FAMILY MEMBER 1"/>
    <property type="match status" value="1"/>
</dbReference>
<dbReference type="EMBL" id="RZGK01000003">
    <property type="protein sequence ID" value="KAF9700289.1"/>
    <property type="molecule type" value="Genomic_DNA"/>
</dbReference>
<feature type="transmembrane region" description="Helical" evidence="6">
    <location>
        <begin position="182"/>
        <end position="202"/>
    </location>
</feature>
<gene>
    <name evidence="9" type="ORF">EKO04_001775</name>
</gene>
<comment type="caution">
    <text evidence="9">The sequence shown here is derived from an EMBL/GenBank/DDBJ whole genome shotgun (WGS) entry which is preliminary data.</text>
</comment>
<keyword evidence="5 6" id="KW-0472">Membrane</keyword>
<reference evidence="9" key="1">
    <citation type="submission" date="2018-12" db="EMBL/GenBank/DDBJ databases">
        <authorList>
            <person name="Syme R.A."/>
            <person name="Farfan-Caceres L."/>
            <person name="Lichtenzveig J."/>
        </authorList>
    </citation>
    <scope>NUCLEOTIDE SEQUENCE</scope>
    <source>
        <strain evidence="9">Al4</strain>
    </source>
</reference>
<comment type="subcellular location">
    <subcellularLocation>
        <location evidence="1">Membrane</location>
    </subcellularLocation>
</comment>
<organism evidence="9 10">
    <name type="scientific">Ascochyta lentis</name>
    <dbReference type="NCBI Taxonomy" id="205686"/>
    <lineage>
        <taxon>Eukaryota</taxon>
        <taxon>Fungi</taxon>
        <taxon>Dikarya</taxon>
        <taxon>Ascomycota</taxon>
        <taxon>Pezizomycotina</taxon>
        <taxon>Dothideomycetes</taxon>
        <taxon>Pleosporomycetidae</taxon>
        <taxon>Pleosporales</taxon>
        <taxon>Pleosporineae</taxon>
        <taxon>Didymellaceae</taxon>
        <taxon>Ascochyta</taxon>
    </lineage>
</organism>
<reference evidence="9" key="2">
    <citation type="submission" date="2020-09" db="EMBL/GenBank/DDBJ databases">
        <title>Reference genome assembly for Australian Ascochyta lentis isolate Al4.</title>
        <authorList>
            <person name="Lee R.C."/>
            <person name="Farfan-Caceres L.M."/>
            <person name="Debler J.W."/>
            <person name="Williams A.H."/>
            <person name="Henares B.M."/>
        </authorList>
    </citation>
    <scope>NUCLEOTIDE SEQUENCE</scope>
    <source>
        <strain evidence="9">Al4</strain>
    </source>
</reference>
<dbReference type="Pfam" id="PF24160">
    <property type="entry name" value="UVB_sens_C"/>
    <property type="match status" value="1"/>
</dbReference>
<dbReference type="OrthoDB" id="364779at2759"/>
<name>A0A8H7JB49_9PLEO</name>
<comment type="similarity">
    <text evidence="2">Belongs to the RUS1 family.</text>
</comment>
<evidence type="ECO:0000256" key="3">
    <source>
        <dbReference type="ARBA" id="ARBA00022692"/>
    </source>
</evidence>
<dbReference type="AlphaFoldDB" id="A0A8H7JB49"/>
<evidence type="ECO:0000256" key="5">
    <source>
        <dbReference type="ARBA" id="ARBA00023136"/>
    </source>
</evidence>
<feature type="domain" description="Root UVB sensitive protein C-terminal" evidence="8">
    <location>
        <begin position="388"/>
        <end position="464"/>
    </location>
</feature>
<evidence type="ECO:0000256" key="1">
    <source>
        <dbReference type="ARBA" id="ARBA00004370"/>
    </source>
</evidence>
<protein>
    <submittedName>
        <fullName evidence="9">Uncharacterized protein</fullName>
    </submittedName>
</protein>
<feature type="domain" description="Protein root UVB sensitive/RUS" evidence="7">
    <location>
        <begin position="55"/>
        <end position="293"/>
    </location>
</feature>
<evidence type="ECO:0000256" key="4">
    <source>
        <dbReference type="ARBA" id="ARBA00022989"/>
    </source>
</evidence>
<dbReference type="Pfam" id="PF04884">
    <property type="entry name" value="UVB_sens_prot"/>
    <property type="match status" value="1"/>
</dbReference>
<dbReference type="InterPro" id="IPR006968">
    <property type="entry name" value="RUS_fam"/>
</dbReference>
<dbReference type="GO" id="GO:0016020">
    <property type="term" value="C:membrane"/>
    <property type="evidence" value="ECO:0007669"/>
    <property type="project" value="UniProtKB-SubCell"/>
</dbReference>
<feature type="transmembrane region" description="Helical" evidence="6">
    <location>
        <begin position="229"/>
        <end position="246"/>
    </location>
</feature>
<dbReference type="InterPro" id="IPR055412">
    <property type="entry name" value="UVB_sens_C"/>
</dbReference>
<proteinExistence type="inferred from homology"/>
<evidence type="ECO:0000313" key="9">
    <source>
        <dbReference type="EMBL" id="KAF9700289.1"/>
    </source>
</evidence>
<keyword evidence="3 6" id="KW-0812">Transmembrane</keyword>
<evidence type="ECO:0000259" key="8">
    <source>
        <dbReference type="Pfam" id="PF24160"/>
    </source>
</evidence>
<dbReference type="InterPro" id="IPR054549">
    <property type="entry name" value="UVB_sens_RUS_dom"/>
</dbReference>
<feature type="transmembrane region" description="Helical" evidence="6">
    <location>
        <begin position="252"/>
        <end position="273"/>
    </location>
</feature>
<evidence type="ECO:0000256" key="6">
    <source>
        <dbReference type="SAM" id="Phobius"/>
    </source>
</evidence>
<accession>A0A8H7JB49</accession>
<keyword evidence="10" id="KW-1185">Reference proteome</keyword>
<dbReference type="Proteomes" id="UP000651452">
    <property type="component" value="Unassembled WGS sequence"/>
</dbReference>
<sequence>MSTTNGTSTQTHLCGGNSILSSQIAEYDRSGRLQAQYIESARGSRRSRVDILKPKDKTQLWRSILDVFLPDGYPSSVSDDYTAYQIFDSFQAFAGTIAGMIGSRAVWQGLGVGDSAASPTGAMLIQIIRECMGKLATIFFAHRMGTSIEAECKAYRLGSDLLTETAMIIDCMSPWFPTQIRFLVLCISSILFSAAGVAGGASKSSLSGHFAKWNNLGELNAKDGSQETIISLAGMMTGTLVVSWLTTPLRTWVALLSLLGVHFVLNWIGVRAVQMRSLSRQRANIAFSSLLSTDKVLTPIEVSKRERVFEKHGGAVIRWNCGPILARSRFGVSVKVILSALAEGQAHTKTGALNLEGVALSALIELFRGEQYILWYQTQAKTKSLDPLVMVVLKEDAAAQSQLRAWCHCLILSKYIYDLNEDTRSHERMFELVSRTLAQTSKTFDACAKRLTEAGWDLSIPVLETSSGSRIRLGEKSVDICYRDW</sequence>
<evidence type="ECO:0000313" key="10">
    <source>
        <dbReference type="Proteomes" id="UP000651452"/>
    </source>
</evidence>
<dbReference type="PANTHER" id="PTHR12770">
    <property type="entry name" value="RUS1 FAMILY PROTEIN C16ORF58"/>
    <property type="match status" value="1"/>
</dbReference>
<evidence type="ECO:0000256" key="2">
    <source>
        <dbReference type="ARBA" id="ARBA00007558"/>
    </source>
</evidence>
<keyword evidence="4 6" id="KW-1133">Transmembrane helix</keyword>